<accession>A0A0U5G983</accession>
<dbReference type="EMBL" id="CCXZ01000135">
    <property type="protein sequence ID" value="CEG16475.1"/>
    <property type="molecule type" value="Genomic_DNA"/>
</dbReference>
<dbReference type="RefSeq" id="WP_040238599.1">
    <property type="nucleotide sequence ID" value="NZ_CAVLIX010000077.1"/>
</dbReference>
<comment type="caution">
    <text evidence="1">The sequence shown here is derived from an EMBL/GenBank/DDBJ whole genome shotgun (WGS) entry which is preliminary data.</text>
</comment>
<dbReference type="Proteomes" id="UP000052230">
    <property type="component" value="Unassembled WGS sequence"/>
</dbReference>
<reference evidence="1 2" key="1">
    <citation type="submission" date="2014-09" db="EMBL/GenBank/DDBJ databases">
        <authorList>
            <person name="Regsiter A."/>
        </authorList>
    </citation>
    <scope>NUCLEOTIDE SEQUENCE [LARGE SCALE GENOMIC DNA]</scope>
</reference>
<protein>
    <submittedName>
        <fullName evidence="1">Uncharacterized protein</fullName>
    </submittedName>
</protein>
<name>A0A0U5G983_XANCI</name>
<sequence>MNANNVQSAIFRAKANAKAFRNRAAGAIGTVSLLPALAFAQAAGPGEAITTEITSGKATVSSILVVLAGVLGLFLLWSMIKRAK</sequence>
<gene>
    <name evidence="1" type="ORF">XAC3562_410035</name>
</gene>
<organism evidence="1 2">
    <name type="scientific">Xanthomonas citri pv. citri</name>
    <dbReference type="NCBI Taxonomy" id="611301"/>
    <lineage>
        <taxon>Bacteria</taxon>
        <taxon>Pseudomonadati</taxon>
        <taxon>Pseudomonadota</taxon>
        <taxon>Gammaproteobacteria</taxon>
        <taxon>Lysobacterales</taxon>
        <taxon>Lysobacteraceae</taxon>
        <taxon>Xanthomonas</taxon>
    </lineage>
</organism>
<evidence type="ECO:0000313" key="1">
    <source>
        <dbReference type="EMBL" id="CEG16475.1"/>
    </source>
</evidence>
<keyword evidence="2" id="KW-1185">Reference proteome</keyword>
<proteinExistence type="predicted"/>
<dbReference type="AlphaFoldDB" id="A0A0U5G983"/>
<evidence type="ECO:0000313" key="2">
    <source>
        <dbReference type="Proteomes" id="UP000052230"/>
    </source>
</evidence>